<protein>
    <submittedName>
        <fullName evidence="2">Uncharacterized protein</fullName>
    </submittedName>
</protein>
<evidence type="ECO:0000313" key="3">
    <source>
        <dbReference type="Proteomes" id="UP000521943"/>
    </source>
</evidence>
<keyword evidence="3" id="KW-1185">Reference proteome</keyword>
<accession>A0A8H6MGY4</accession>
<gene>
    <name evidence="2" type="ORF">DFP72DRAFT_1039374</name>
</gene>
<sequence length="138" mass="14821">MEEKHSPEPPSPKSPIPHLGLDSPPTASPSHTPTPSEISPTEASSGGKRKRTSEIPPPPDSESPQPNEGSPGPKGDTTTIPAKRQKTKTWYGYVGKNGEILDKPPSADGLEDAETPKPPSLEKGRGRRKRTEVKSYRV</sequence>
<organism evidence="2 3">
    <name type="scientific">Ephemerocybe angulata</name>
    <dbReference type="NCBI Taxonomy" id="980116"/>
    <lineage>
        <taxon>Eukaryota</taxon>
        <taxon>Fungi</taxon>
        <taxon>Dikarya</taxon>
        <taxon>Basidiomycota</taxon>
        <taxon>Agaricomycotina</taxon>
        <taxon>Agaricomycetes</taxon>
        <taxon>Agaricomycetidae</taxon>
        <taxon>Agaricales</taxon>
        <taxon>Agaricineae</taxon>
        <taxon>Psathyrellaceae</taxon>
        <taxon>Ephemerocybe</taxon>
    </lineage>
</organism>
<reference evidence="2 3" key="1">
    <citation type="submission" date="2020-07" db="EMBL/GenBank/DDBJ databases">
        <title>Comparative genomics of pyrophilous fungi reveals a link between fire events and developmental genes.</title>
        <authorList>
            <consortium name="DOE Joint Genome Institute"/>
            <person name="Steindorff A.S."/>
            <person name="Carver A."/>
            <person name="Calhoun S."/>
            <person name="Stillman K."/>
            <person name="Liu H."/>
            <person name="Lipzen A."/>
            <person name="Pangilinan J."/>
            <person name="Labutti K."/>
            <person name="Bruns T.D."/>
            <person name="Grigoriev I.V."/>
        </authorList>
    </citation>
    <scope>NUCLEOTIDE SEQUENCE [LARGE SCALE GENOMIC DNA]</scope>
    <source>
        <strain evidence="2 3">CBS 144469</strain>
    </source>
</reference>
<dbReference type="EMBL" id="JACGCI010000002">
    <property type="protein sequence ID" value="KAF6765486.1"/>
    <property type="molecule type" value="Genomic_DNA"/>
</dbReference>
<feature type="region of interest" description="Disordered" evidence="1">
    <location>
        <begin position="1"/>
        <end position="138"/>
    </location>
</feature>
<evidence type="ECO:0000313" key="2">
    <source>
        <dbReference type="EMBL" id="KAF6765486.1"/>
    </source>
</evidence>
<feature type="compositionally biased region" description="Low complexity" evidence="1">
    <location>
        <begin position="23"/>
        <end position="36"/>
    </location>
</feature>
<evidence type="ECO:0000256" key="1">
    <source>
        <dbReference type="SAM" id="MobiDB-lite"/>
    </source>
</evidence>
<name>A0A8H6MGY4_9AGAR</name>
<proteinExistence type="predicted"/>
<comment type="caution">
    <text evidence="2">The sequence shown here is derived from an EMBL/GenBank/DDBJ whole genome shotgun (WGS) entry which is preliminary data.</text>
</comment>
<dbReference type="AlphaFoldDB" id="A0A8H6MGY4"/>
<dbReference type="Proteomes" id="UP000521943">
    <property type="component" value="Unassembled WGS sequence"/>
</dbReference>